<feature type="region of interest" description="Disordered" evidence="1">
    <location>
        <begin position="26"/>
        <end position="56"/>
    </location>
</feature>
<sequence>LTMPPSSPIYVPSTVSSVEDWWTSLRRDSPASPTATPESERVRQTPATSGPTLSGSLARYDPAGCCWKTYQASLTEKGGTAPLSSATFPLSGMTQDGVLYPLPPLVRPISDGAGGVWLGTPTATELVTLPTPATSTYWSNVGGAAGRVGKERLSLEGMARKGLWPTPIASRQDMTTLEMARTSGTERKKRRLETVVKKLEPGAVGGQLNPTWVEWLMGLPIGWTDLKPLAMESYQQWLLSF</sequence>
<gene>
    <name evidence="2" type="ORF">LCGC14_1099300</name>
</gene>
<evidence type="ECO:0000313" key="2">
    <source>
        <dbReference type="EMBL" id="KKN04272.1"/>
    </source>
</evidence>
<organism evidence="2">
    <name type="scientific">marine sediment metagenome</name>
    <dbReference type="NCBI Taxonomy" id="412755"/>
    <lineage>
        <taxon>unclassified sequences</taxon>
        <taxon>metagenomes</taxon>
        <taxon>ecological metagenomes</taxon>
    </lineage>
</organism>
<evidence type="ECO:0000256" key="1">
    <source>
        <dbReference type="SAM" id="MobiDB-lite"/>
    </source>
</evidence>
<name>A0A0F9MXZ4_9ZZZZ</name>
<reference evidence="2" key="1">
    <citation type="journal article" date="2015" name="Nature">
        <title>Complex archaea that bridge the gap between prokaryotes and eukaryotes.</title>
        <authorList>
            <person name="Spang A."/>
            <person name="Saw J.H."/>
            <person name="Jorgensen S.L."/>
            <person name="Zaremba-Niedzwiedzka K."/>
            <person name="Martijn J."/>
            <person name="Lind A.E."/>
            <person name="van Eijk R."/>
            <person name="Schleper C."/>
            <person name="Guy L."/>
            <person name="Ettema T.J."/>
        </authorList>
    </citation>
    <scope>NUCLEOTIDE SEQUENCE</scope>
</reference>
<feature type="non-terminal residue" evidence="2">
    <location>
        <position position="1"/>
    </location>
</feature>
<protein>
    <submittedName>
        <fullName evidence="2">Uncharacterized protein</fullName>
    </submittedName>
</protein>
<accession>A0A0F9MXZ4</accession>
<comment type="caution">
    <text evidence="2">The sequence shown here is derived from an EMBL/GenBank/DDBJ whole genome shotgun (WGS) entry which is preliminary data.</text>
</comment>
<dbReference type="EMBL" id="LAZR01004939">
    <property type="protein sequence ID" value="KKN04272.1"/>
    <property type="molecule type" value="Genomic_DNA"/>
</dbReference>
<proteinExistence type="predicted"/>
<dbReference type="AlphaFoldDB" id="A0A0F9MXZ4"/>
<feature type="compositionally biased region" description="Polar residues" evidence="1">
    <location>
        <begin position="45"/>
        <end position="55"/>
    </location>
</feature>